<evidence type="ECO:0000256" key="10">
    <source>
        <dbReference type="ARBA" id="ARBA00023157"/>
    </source>
</evidence>
<dbReference type="GO" id="GO:0006784">
    <property type="term" value="P:heme A biosynthetic process"/>
    <property type="evidence" value="ECO:0007669"/>
    <property type="project" value="InterPro"/>
</dbReference>
<keyword evidence="10" id="KW-1015">Disulfide bond</keyword>
<accession>A0A6J6MYM4</accession>
<protein>
    <submittedName>
        <fullName evidence="13">Unannotated protein</fullName>
    </submittedName>
</protein>
<keyword evidence="4" id="KW-0479">Metal-binding</keyword>
<feature type="transmembrane region" description="Helical" evidence="12">
    <location>
        <begin position="7"/>
        <end position="28"/>
    </location>
</feature>
<feature type="transmembrane region" description="Helical" evidence="12">
    <location>
        <begin position="238"/>
        <end position="257"/>
    </location>
</feature>
<dbReference type="AlphaFoldDB" id="A0A6J6MYM4"/>
<dbReference type="GO" id="GO:0016020">
    <property type="term" value="C:membrane"/>
    <property type="evidence" value="ECO:0007669"/>
    <property type="project" value="UniProtKB-SubCell"/>
</dbReference>
<evidence type="ECO:0000256" key="8">
    <source>
        <dbReference type="ARBA" id="ARBA00023133"/>
    </source>
</evidence>
<dbReference type="InterPro" id="IPR003780">
    <property type="entry name" value="COX15/CtaA_fam"/>
</dbReference>
<reference evidence="13" key="1">
    <citation type="submission" date="2020-05" db="EMBL/GenBank/DDBJ databases">
        <authorList>
            <person name="Chiriac C."/>
            <person name="Salcher M."/>
            <person name="Ghai R."/>
            <person name="Kavagutti S V."/>
        </authorList>
    </citation>
    <scope>NUCLEOTIDE SEQUENCE</scope>
</reference>
<keyword evidence="8" id="KW-0350">Heme biosynthesis</keyword>
<keyword evidence="9 12" id="KW-0472">Membrane</keyword>
<dbReference type="PANTHER" id="PTHR35457:SF1">
    <property type="entry name" value="HEME A SYNTHASE"/>
    <property type="match status" value="1"/>
</dbReference>
<keyword evidence="3 12" id="KW-0812">Transmembrane</keyword>
<evidence type="ECO:0000256" key="6">
    <source>
        <dbReference type="ARBA" id="ARBA00023002"/>
    </source>
</evidence>
<keyword evidence="2" id="KW-1003">Cell membrane</keyword>
<feature type="transmembrane region" description="Helical" evidence="12">
    <location>
        <begin position="130"/>
        <end position="148"/>
    </location>
</feature>
<evidence type="ECO:0000313" key="13">
    <source>
        <dbReference type="EMBL" id="CAB4677363.1"/>
    </source>
</evidence>
<evidence type="ECO:0000256" key="7">
    <source>
        <dbReference type="ARBA" id="ARBA00023004"/>
    </source>
</evidence>
<gene>
    <name evidence="13" type="ORF">UFOPK2359_00447</name>
    <name evidence="14" type="ORF">UFOPK3167_00465</name>
</gene>
<dbReference type="EMBL" id="CAFABF010000013">
    <property type="protein sequence ID" value="CAB4823856.1"/>
    <property type="molecule type" value="Genomic_DNA"/>
</dbReference>
<keyword evidence="6" id="KW-0560">Oxidoreductase</keyword>
<dbReference type="InterPro" id="IPR050450">
    <property type="entry name" value="COX15/CtaA_HemeA_synthase"/>
</dbReference>
<name>A0A6J6MYM4_9ZZZZ</name>
<feature type="transmembrane region" description="Helical" evidence="12">
    <location>
        <begin position="263"/>
        <end position="284"/>
    </location>
</feature>
<feature type="transmembrane region" description="Helical" evidence="12">
    <location>
        <begin position="207"/>
        <end position="226"/>
    </location>
</feature>
<dbReference type="EMBL" id="CAEZXG010000018">
    <property type="protein sequence ID" value="CAB4677363.1"/>
    <property type="molecule type" value="Genomic_DNA"/>
</dbReference>
<evidence type="ECO:0000256" key="3">
    <source>
        <dbReference type="ARBA" id="ARBA00022692"/>
    </source>
</evidence>
<evidence type="ECO:0000256" key="9">
    <source>
        <dbReference type="ARBA" id="ARBA00023136"/>
    </source>
</evidence>
<evidence type="ECO:0000256" key="11">
    <source>
        <dbReference type="ARBA" id="ARBA00023444"/>
    </source>
</evidence>
<evidence type="ECO:0000256" key="4">
    <source>
        <dbReference type="ARBA" id="ARBA00022723"/>
    </source>
</evidence>
<evidence type="ECO:0000256" key="12">
    <source>
        <dbReference type="SAM" id="Phobius"/>
    </source>
</evidence>
<comment type="subcellular location">
    <subcellularLocation>
        <location evidence="1">Membrane</location>
        <topology evidence="1">Multi-pass membrane protein</topology>
    </subcellularLocation>
</comment>
<dbReference type="Pfam" id="PF02628">
    <property type="entry name" value="COX15-CtaA"/>
    <property type="match status" value="1"/>
</dbReference>
<evidence type="ECO:0000256" key="2">
    <source>
        <dbReference type="ARBA" id="ARBA00022475"/>
    </source>
</evidence>
<evidence type="ECO:0000313" key="14">
    <source>
        <dbReference type="EMBL" id="CAB4823856.1"/>
    </source>
</evidence>
<keyword evidence="7" id="KW-0408">Iron</keyword>
<sequence>MSRSRTLALRILAPASGILLFLQAAIMVTGGGVRLTGSGLGCPTWPECTPGSYVPVPGQAEGHLHSWIEFGNRLLTFVLVAAALVTLIAVLRAGRKDLRVLAAGQFLGIFGQGILGGITVLVQLNPIAVASHYLLTTVLIAGATSLYTRRKIPAQKKLSPLTADIFSRVHITLSAFVIVLGTVVTGAGPHAGDINAPRLHIRIQNAAQLHGGAVAFLLLFSIAFYFAPHVSEQTKSILRIFFIASIAQGLIGVIQYVQGVPELLVATHLAGSAIVWIIAWRVWLTVQREEKVSA</sequence>
<dbReference type="PANTHER" id="PTHR35457">
    <property type="entry name" value="HEME A SYNTHASE"/>
    <property type="match status" value="1"/>
</dbReference>
<comment type="pathway">
    <text evidence="11">Porphyrin-containing compound metabolism.</text>
</comment>
<evidence type="ECO:0000256" key="5">
    <source>
        <dbReference type="ARBA" id="ARBA00022989"/>
    </source>
</evidence>
<evidence type="ECO:0000256" key="1">
    <source>
        <dbReference type="ARBA" id="ARBA00004141"/>
    </source>
</evidence>
<organism evidence="13">
    <name type="scientific">freshwater metagenome</name>
    <dbReference type="NCBI Taxonomy" id="449393"/>
    <lineage>
        <taxon>unclassified sequences</taxon>
        <taxon>metagenomes</taxon>
        <taxon>ecological metagenomes</taxon>
    </lineage>
</organism>
<dbReference type="GO" id="GO:0046872">
    <property type="term" value="F:metal ion binding"/>
    <property type="evidence" value="ECO:0007669"/>
    <property type="project" value="UniProtKB-KW"/>
</dbReference>
<keyword evidence="5 12" id="KW-1133">Transmembrane helix</keyword>
<feature type="transmembrane region" description="Helical" evidence="12">
    <location>
        <begin position="106"/>
        <end position="124"/>
    </location>
</feature>
<feature type="transmembrane region" description="Helical" evidence="12">
    <location>
        <begin position="74"/>
        <end position="94"/>
    </location>
</feature>
<proteinExistence type="predicted"/>
<dbReference type="GO" id="GO:0016491">
    <property type="term" value="F:oxidoreductase activity"/>
    <property type="evidence" value="ECO:0007669"/>
    <property type="project" value="UniProtKB-KW"/>
</dbReference>
<feature type="transmembrane region" description="Helical" evidence="12">
    <location>
        <begin position="169"/>
        <end position="187"/>
    </location>
</feature>